<evidence type="ECO:0000313" key="7">
    <source>
        <dbReference type="EMBL" id="KEP70933.1"/>
    </source>
</evidence>
<sequence length="262" mass="27506">MTRRDFSVGIIGTGMLGAALARALWQARAQGSALYLSNRSGHLPDLEGFPADHLLTDPQALADACDVIVLCVPPAAARSIQIQATGKLVISVMAGVPLAEIVRLTQSSRAICAMSSPAAAHALAYSPWFAAPDVTAQDRSRARAIFEACGTTDELETEDHLAHFTALTGPVPGFVAACAAAMADHIRAQGIAPEIADRAIRQLFLGAGQMMAEGPSPATQVQEMIDYDGTTAAGLRRLQSGPFAREIAAALESAVQKTREIY</sequence>
<dbReference type="EMBL" id="JHEH01000004">
    <property type="protein sequence ID" value="KEP70933.1"/>
    <property type="molecule type" value="Genomic_DNA"/>
</dbReference>
<accession>A0A074TPL8</accession>
<dbReference type="SUPFAM" id="SSF48179">
    <property type="entry name" value="6-phosphogluconate dehydrogenase C-terminal domain-like"/>
    <property type="match status" value="1"/>
</dbReference>
<dbReference type="InterPro" id="IPR000304">
    <property type="entry name" value="Pyrroline-COOH_reductase"/>
</dbReference>
<gene>
    <name evidence="7" type="ORF">DL1_14085</name>
</gene>
<dbReference type="OrthoDB" id="8418678at2"/>
<evidence type="ECO:0000259" key="5">
    <source>
        <dbReference type="Pfam" id="PF03807"/>
    </source>
</evidence>
<feature type="binding site" evidence="4">
    <location>
        <begin position="11"/>
        <end position="16"/>
    </location>
    <ligand>
        <name>NADP(+)</name>
        <dbReference type="ChEBI" id="CHEBI:58349"/>
    </ligand>
</feature>
<dbReference type="eggNOG" id="COG0345">
    <property type="taxonomic scope" value="Bacteria"/>
</dbReference>
<dbReference type="GO" id="GO:0055129">
    <property type="term" value="P:L-proline biosynthetic process"/>
    <property type="evidence" value="ECO:0007669"/>
    <property type="project" value="TreeGrafter"/>
</dbReference>
<evidence type="ECO:0000256" key="4">
    <source>
        <dbReference type="PIRSR" id="PIRSR000193-1"/>
    </source>
</evidence>
<dbReference type="PANTHER" id="PTHR11645:SF0">
    <property type="entry name" value="PYRROLINE-5-CARBOXYLATE REDUCTASE 3"/>
    <property type="match status" value="1"/>
</dbReference>
<comment type="caution">
    <text evidence="7">The sequence shown here is derived from an EMBL/GenBank/DDBJ whole genome shotgun (WGS) entry which is preliminary data.</text>
</comment>
<dbReference type="Pfam" id="PF14748">
    <property type="entry name" value="P5CR_dimer"/>
    <property type="match status" value="1"/>
</dbReference>
<organism evidence="7 8">
    <name type="scientific">Thioclava dalianensis</name>
    <dbReference type="NCBI Taxonomy" id="1185766"/>
    <lineage>
        <taxon>Bacteria</taxon>
        <taxon>Pseudomonadati</taxon>
        <taxon>Pseudomonadota</taxon>
        <taxon>Alphaproteobacteria</taxon>
        <taxon>Rhodobacterales</taxon>
        <taxon>Paracoccaceae</taxon>
        <taxon>Thioclava</taxon>
    </lineage>
</organism>
<keyword evidence="2 4" id="KW-0521">NADP</keyword>
<feature type="domain" description="Pyrroline-5-carboxylate reductase dimerisation" evidence="6">
    <location>
        <begin position="158"/>
        <end position="260"/>
    </location>
</feature>
<dbReference type="AlphaFoldDB" id="A0A074TPL8"/>
<feature type="domain" description="Pyrroline-5-carboxylate reductase catalytic N-terminal" evidence="5">
    <location>
        <begin position="8"/>
        <end position="95"/>
    </location>
</feature>
<dbReference type="PIRSF" id="PIRSF000193">
    <property type="entry name" value="Pyrrol-5-carb_rd"/>
    <property type="match status" value="1"/>
</dbReference>
<comment type="similarity">
    <text evidence="1">Belongs to the pyrroline-5-carboxylate reductase family.</text>
</comment>
<dbReference type="SUPFAM" id="SSF51735">
    <property type="entry name" value="NAD(P)-binding Rossmann-fold domains"/>
    <property type="match status" value="1"/>
</dbReference>
<proteinExistence type="inferred from homology"/>
<dbReference type="RefSeq" id="WP_038063516.1">
    <property type="nucleotide sequence ID" value="NZ_FOVB01000002.1"/>
</dbReference>
<reference evidence="7 8" key="1">
    <citation type="submission" date="2014-03" db="EMBL/GenBank/DDBJ databases">
        <title>The draft genome sequence of Thioclava dalianensis DLFJ1-1.</title>
        <authorList>
            <person name="Lai Q."/>
            <person name="Shao Z."/>
        </authorList>
    </citation>
    <scope>NUCLEOTIDE SEQUENCE [LARGE SCALE GENOMIC DNA]</scope>
    <source>
        <strain evidence="7 8">DLFJ1-1</strain>
    </source>
</reference>
<dbReference type="InterPro" id="IPR036291">
    <property type="entry name" value="NAD(P)-bd_dom_sf"/>
</dbReference>
<keyword evidence="8" id="KW-1185">Reference proteome</keyword>
<dbReference type="InterPro" id="IPR029036">
    <property type="entry name" value="P5CR_dimer"/>
</dbReference>
<evidence type="ECO:0000256" key="1">
    <source>
        <dbReference type="ARBA" id="ARBA00005525"/>
    </source>
</evidence>
<evidence type="ECO:0000256" key="3">
    <source>
        <dbReference type="ARBA" id="ARBA00023002"/>
    </source>
</evidence>
<protein>
    <submittedName>
        <fullName evidence="7">Pyrroline-5-carboxylate reductase</fullName>
    </submittedName>
</protein>
<keyword evidence="3" id="KW-0560">Oxidoreductase</keyword>
<evidence type="ECO:0000259" key="6">
    <source>
        <dbReference type="Pfam" id="PF14748"/>
    </source>
</evidence>
<dbReference type="PANTHER" id="PTHR11645">
    <property type="entry name" value="PYRROLINE-5-CARBOXYLATE REDUCTASE"/>
    <property type="match status" value="1"/>
</dbReference>
<dbReference type="STRING" id="1185766.SAMN05216224_102608"/>
<dbReference type="Gene3D" id="1.10.3730.10">
    <property type="entry name" value="ProC C-terminal domain-like"/>
    <property type="match status" value="1"/>
</dbReference>
<dbReference type="Pfam" id="PF03807">
    <property type="entry name" value="F420_oxidored"/>
    <property type="match status" value="1"/>
</dbReference>
<dbReference type="Gene3D" id="3.40.50.720">
    <property type="entry name" value="NAD(P)-binding Rossmann-like Domain"/>
    <property type="match status" value="1"/>
</dbReference>
<evidence type="ECO:0000256" key="2">
    <source>
        <dbReference type="ARBA" id="ARBA00022857"/>
    </source>
</evidence>
<evidence type="ECO:0000313" key="8">
    <source>
        <dbReference type="Proteomes" id="UP000027725"/>
    </source>
</evidence>
<dbReference type="InterPro" id="IPR008927">
    <property type="entry name" value="6-PGluconate_DH-like_C_sf"/>
</dbReference>
<dbReference type="GO" id="GO:0004735">
    <property type="term" value="F:pyrroline-5-carboxylate reductase activity"/>
    <property type="evidence" value="ECO:0007669"/>
    <property type="project" value="InterPro"/>
</dbReference>
<name>A0A074TPL8_9RHOB</name>
<dbReference type="Proteomes" id="UP000027725">
    <property type="component" value="Unassembled WGS sequence"/>
</dbReference>
<dbReference type="InterPro" id="IPR028939">
    <property type="entry name" value="P5C_Rdtase_cat_N"/>
</dbReference>